<proteinExistence type="predicted"/>
<dbReference type="OrthoDB" id="9133487at2"/>
<geneLocation type="plasmid" evidence="2">
    <name>pri-1</name>
</geneLocation>
<keyword evidence="1" id="KW-0614">Plasmid</keyword>
<name>A0A192A840_9RALS</name>
<keyword evidence="2" id="KW-1185">Reference proteome</keyword>
<dbReference type="EMBL" id="CP016024">
    <property type="protein sequence ID" value="ANJ76549.1"/>
    <property type="molecule type" value="Genomic_DNA"/>
</dbReference>
<accession>A0A192A840</accession>
<reference evidence="2" key="1">
    <citation type="submission" date="2016-06" db="EMBL/GenBank/DDBJ databases">
        <authorList>
            <person name="Xu Y."/>
            <person name="Nagy A."/>
            <person name="Yan X."/>
            <person name="Kim S.W."/>
            <person name="Haley B."/>
            <person name="Liu N.T."/>
            <person name="Nou X."/>
        </authorList>
    </citation>
    <scope>NUCLEOTIDE SEQUENCE [LARGE SCALE GENOMIC DNA]</scope>
    <source>
        <strain evidence="2">ATCC 49129</strain>
        <plasmid evidence="2">pri-1</plasmid>
    </source>
</reference>
<evidence type="ECO:0000313" key="1">
    <source>
        <dbReference type="EMBL" id="ANJ76549.1"/>
    </source>
</evidence>
<evidence type="ECO:0000313" key="2">
    <source>
        <dbReference type="Proteomes" id="UP000078572"/>
    </source>
</evidence>
<gene>
    <name evidence="1" type="ORF">A9Y76_28615</name>
</gene>
<dbReference type="GeneID" id="61529988"/>
<dbReference type="Proteomes" id="UP000078572">
    <property type="component" value="Plasmid pRI-1"/>
</dbReference>
<sequence length="121" mass="13768">MSDFSTIKIAQDCDLFPVAARTGWSFQSKDMPDDEEYSCCVDGEIDATGRFVRIDDRGRFWNPELNGWIHLGSEFEFSQLELVCRFVGGRVVEVRDGHGVMIEDGSELPGAYWSPNVWVRL</sequence>
<organism evidence="1 2">
    <name type="scientific">Ralstonia insidiosa</name>
    <dbReference type="NCBI Taxonomy" id="190721"/>
    <lineage>
        <taxon>Bacteria</taxon>
        <taxon>Pseudomonadati</taxon>
        <taxon>Pseudomonadota</taxon>
        <taxon>Betaproteobacteria</taxon>
        <taxon>Burkholderiales</taxon>
        <taxon>Burkholderiaceae</taxon>
        <taxon>Ralstonia</taxon>
    </lineage>
</organism>
<dbReference type="AlphaFoldDB" id="A0A192A840"/>
<protein>
    <submittedName>
        <fullName evidence="1">Uncharacterized protein</fullName>
    </submittedName>
</protein>
<dbReference type="RefSeq" id="WP_024979512.1">
    <property type="nucleotide sequence ID" value="NZ_CP016024.1"/>
</dbReference>